<protein>
    <submittedName>
        <fullName evidence="3">Uncharacterized protein</fullName>
    </submittedName>
</protein>
<keyword evidence="2" id="KW-0472">Membrane</keyword>
<organism evidence="3 4">
    <name type="scientific">Thauera propionica</name>
    <dbReference type="NCBI Taxonomy" id="2019431"/>
    <lineage>
        <taxon>Bacteria</taxon>
        <taxon>Pseudomonadati</taxon>
        <taxon>Pseudomonadota</taxon>
        <taxon>Betaproteobacteria</taxon>
        <taxon>Rhodocyclales</taxon>
        <taxon>Zoogloeaceae</taxon>
        <taxon>Thauera</taxon>
    </lineage>
</organism>
<evidence type="ECO:0000256" key="2">
    <source>
        <dbReference type="SAM" id="Phobius"/>
    </source>
</evidence>
<dbReference type="InterPro" id="IPR045428">
    <property type="entry name" value="EACC1"/>
</dbReference>
<keyword evidence="2" id="KW-0812">Transmembrane</keyword>
<evidence type="ECO:0000256" key="1">
    <source>
        <dbReference type="SAM" id="MobiDB-lite"/>
    </source>
</evidence>
<accession>A0A235ETL8</accession>
<comment type="caution">
    <text evidence="3">The sequence shown here is derived from an EMBL/GenBank/DDBJ whole genome shotgun (WGS) entry which is preliminary data.</text>
</comment>
<dbReference type="EMBL" id="NOIH01000049">
    <property type="protein sequence ID" value="OYD52351.1"/>
    <property type="molecule type" value="Genomic_DNA"/>
</dbReference>
<reference evidence="3 4" key="1">
    <citation type="submission" date="2017-07" db="EMBL/GenBank/DDBJ databases">
        <title>Thauera sp. KNDSS-Mac4 genome sequence and assembly.</title>
        <authorList>
            <person name="Mayilraj S."/>
        </authorList>
    </citation>
    <scope>NUCLEOTIDE SEQUENCE [LARGE SCALE GENOMIC DNA]</scope>
    <source>
        <strain evidence="3 4">KNDSS-Mac4</strain>
    </source>
</reference>
<dbReference type="AlphaFoldDB" id="A0A235ETL8"/>
<proteinExistence type="predicted"/>
<keyword evidence="2" id="KW-1133">Transmembrane helix</keyword>
<evidence type="ECO:0000313" key="3">
    <source>
        <dbReference type="EMBL" id="OYD52351.1"/>
    </source>
</evidence>
<sequence length="165" mass="17474">MPHTERITIRYVDGFEPSAAEIGLEGFYVSGECHSFVYRGRKPGPGEVYGTITVALIAAGAGVVGAAITGVCAYLASRGAQKVSIRSANGRAIEFPVDTSKEQVEAMVKLAIAMDNPEILIGSPRAVSEYADRAKESAAATWREHGLGAGDDSERDSPGKDVWFP</sequence>
<name>A0A235ETL8_9RHOO</name>
<dbReference type="RefSeq" id="WP_094269831.1">
    <property type="nucleotide sequence ID" value="NZ_NOIH01000049.1"/>
</dbReference>
<feature type="region of interest" description="Disordered" evidence="1">
    <location>
        <begin position="141"/>
        <end position="165"/>
    </location>
</feature>
<evidence type="ECO:0000313" key="4">
    <source>
        <dbReference type="Proteomes" id="UP000215181"/>
    </source>
</evidence>
<dbReference type="Pfam" id="PF19953">
    <property type="entry name" value="EACC1"/>
    <property type="match status" value="1"/>
</dbReference>
<feature type="transmembrane region" description="Helical" evidence="2">
    <location>
        <begin position="48"/>
        <end position="76"/>
    </location>
</feature>
<keyword evidence="4" id="KW-1185">Reference proteome</keyword>
<gene>
    <name evidence="3" type="ORF">CGK74_18510</name>
</gene>
<dbReference type="Proteomes" id="UP000215181">
    <property type="component" value="Unassembled WGS sequence"/>
</dbReference>
<dbReference type="OrthoDB" id="9977289at2"/>